<feature type="signal peptide" evidence="1">
    <location>
        <begin position="1"/>
        <end position="18"/>
    </location>
</feature>
<dbReference type="EMBL" id="CP011132">
    <property type="protein sequence ID" value="AKE61376.1"/>
    <property type="molecule type" value="Genomic_DNA"/>
</dbReference>
<organism evidence="2 3">
    <name type="scientific">Citrobacter amalonaticus Y19</name>
    <dbReference type="NCBI Taxonomy" id="1261127"/>
    <lineage>
        <taxon>Bacteria</taxon>
        <taxon>Pseudomonadati</taxon>
        <taxon>Pseudomonadota</taxon>
        <taxon>Gammaproteobacteria</taxon>
        <taxon>Enterobacterales</taxon>
        <taxon>Enterobacteriaceae</taxon>
        <taxon>Citrobacter</taxon>
    </lineage>
</organism>
<reference evidence="2 3" key="1">
    <citation type="journal article" date="2013" name="Appl. Microbiol. Biotechnol.">
        <title>Glycerol assimilation and production of 1,3-propanediol by Citrobacter amalonaticus Y19.</title>
        <authorList>
            <person name="Ainala S.K."/>
            <person name="Ashok S."/>
            <person name="Ko Y."/>
            <person name="Park S."/>
        </authorList>
    </citation>
    <scope>NUCLEOTIDE SEQUENCE [LARGE SCALE GENOMIC DNA]</scope>
    <source>
        <strain evidence="2 3">Y19</strain>
    </source>
</reference>
<protein>
    <recommendedName>
        <fullName evidence="4">Lipoprotein</fullName>
    </recommendedName>
</protein>
<keyword evidence="1" id="KW-0732">Signal</keyword>
<dbReference type="KEGG" id="cama:F384_23780"/>
<evidence type="ECO:0000313" key="2">
    <source>
        <dbReference type="EMBL" id="AKE61376.1"/>
    </source>
</evidence>
<evidence type="ECO:0000256" key="1">
    <source>
        <dbReference type="SAM" id="SignalP"/>
    </source>
</evidence>
<name>A0A0F6TZ15_CITAM</name>
<dbReference type="RefSeq" id="WP_032676637.1">
    <property type="nucleotide sequence ID" value="NZ_CP011132.1"/>
</dbReference>
<feature type="chain" id="PRO_5002510721" description="Lipoprotein" evidence="1">
    <location>
        <begin position="19"/>
        <end position="181"/>
    </location>
</feature>
<dbReference type="PATRIC" id="fig|1261127.3.peg.4931"/>
<dbReference type="OrthoDB" id="6607011at2"/>
<dbReference type="HOGENOM" id="CLU_124362_0_0_6"/>
<sequence length="181" mass="19882">MKKLILCSGISFVLMALAGCSQNQLNQFQRQLSDVSTMISPGEQHPSEKEAERNEIAQAFSLPVGVDTAALRLKQHYGFPSDEDVSAARNNGQGNAGWSASAISEGASWSAQPGSYYRMSRNWAANDRLTIEVTGDAKRSNVTAIYRSSNPEHLKPEWTARLWKQIPEVARGTKVSREVGQ</sequence>
<gene>
    <name evidence="2" type="ORF">F384_23780</name>
</gene>
<dbReference type="Proteomes" id="UP000034085">
    <property type="component" value="Chromosome"/>
</dbReference>
<dbReference type="AlphaFoldDB" id="A0A0F6TZ15"/>
<dbReference type="PROSITE" id="PS51257">
    <property type="entry name" value="PROKAR_LIPOPROTEIN"/>
    <property type="match status" value="1"/>
</dbReference>
<evidence type="ECO:0008006" key="4">
    <source>
        <dbReference type="Google" id="ProtNLM"/>
    </source>
</evidence>
<evidence type="ECO:0000313" key="3">
    <source>
        <dbReference type="Proteomes" id="UP000034085"/>
    </source>
</evidence>
<accession>A0A0F6TZ15</accession>
<proteinExistence type="predicted"/>